<evidence type="ECO:0000313" key="3">
    <source>
        <dbReference type="Proteomes" id="UP000032247"/>
    </source>
</evidence>
<name>A0A0D1KMV2_BACIU</name>
<reference evidence="2 3" key="1">
    <citation type="submission" date="2014-12" db="EMBL/GenBank/DDBJ databases">
        <title>Comparative genome analysis of Bacillus coagulans HM-08, Clostridium butyricum HM-68, Bacillus subtilis HM-66 and Bacillus licheniformis BL-09.</title>
        <authorList>
            <person name="Zhang H."/>
        </authorList>
    </citation>
    <scope>NUCLEOTIDE SEQUENCE [LARGE SCALE GENOMIC DNA]</scope>
    <source>
        <strain evidence="2 3">HM-66</strain>
    </source>
</reference>
<dbReference type="Proteomes" id="UP000032247">
    <property type="component" value="Unassembled WGS sequence"/>
</dbReference>
<dbReference type="Pfam" id="PF03703">
    <property type="entry name" value="bPH_2"/>
    <property type="match status" value="1"/>
</dbReference>
<comment type="caution">
    <text evidence="2">The sequence shown here is derived from an EMBL/GenBank/DDBJ whole genome shotgun (WGS) entry which is preliminary data.</text>
</comment>
<dbReference type="InterPro" id="IPR005182">
    <property type="entry name" value="YdbS-like_PH"/>
</dbReference>
<dbReference type="AlphaFoldDB" id="A0A0D1KMV2"/>
<organism evidence="2 3">
    <name type="scientific">Bacillus subtilis</name>
    <dbReference type="NCBI Taxonomy" id="1423"/>
    <lineage>
        <taxon>Bacteria</taxon>
        <taxon>Bacillati</taxon>
        <taxon>Bacillota</taxon>
        <taxon>Bacilli</taxon>
        <taxon>Bacillales</taxon>
        <taxon>Bacillaceae</taxon>
        <taxon>Bacillus</taxon>
    </lineage>
</organism>
<dbReference type="EMBL" id="JXBC01000014">
    <property type="protein sequence ID" value="KIU04511.1"/>
    <property type="molecule type" value="Genomic_DNA"/>
</dbReference>
<protein>
    <recommendedName>
        <fullName evidence="1">YdbS-like PH domain-containing protein</fullName>
    </recommendedName>
</protein>
<accession>A0A0D1KMV2</accession>
<gene>
    <name evidence="2" type="ORF">SC09_contig8orf00171</name>
</gene>
<sequence>MKRIQHIDVEQTFYSRLFNLYQVGIFTAGDSHSIGYLGKEEAFKLKKALLDYLIKIGMDIDE</sequence>
<evidence type="ECO:0000313" key="2">
    <source>
        <dbReference type="EMBL" id="KIU04511.1"/>
    </source>
</evidence>
<feature type="domain" description="YdbS-like PH" evidence="1">
    <location>
        <begin position="1"/>
        <end position="48"/>
    </location>
</feature>
<evidence type="ECO:0000259" key="1">
    <source>
        <dbReference type="Pfam" id="PF03703"/>
    </source>
</evidence>
<proteinExistence type="predicted"/>
<dbReference type="PATRIC" id="fig|1423.173.peg.4969"/>